<sequence>MNPDDAYDKIEKRTTTAGYSFSRRSLLVTSGAIVGMADARLFVPAQAQSFAPTPLMEGRSNNYRACDPIVDWISGGEFWISDSVGRAEDGATLAGQERDPQSHDDTLIDESGMFRMDMPQIVPAFGPAHAHLAYDNASFGTIFLTSVMRDFRAKSLNADFTLHPA</sequence>
<reference evidence="1 2" key="1">
    <citation type="submission" date="2018-09" db="EMBL/GenBank/DDBJ databases">
        <title>Genomic Encyclopedia of Archaeal and Bacterial Type Strains, Phase II (KMG-II): from individual species to whole genera.</title>
        <authorList>
            <person name="Goeker M."/>
        </authorList>
    </citation>
    <scope>NUCLEOTIDE SEQUENCE [LARGE SCALE GENOMIC DNA]</scope>
    <source>
        <strain evidence="1 2">DSM 11458</strain>
    </source>
</reference>
<accession>A0A420DSK4</accession>
<organism evidence="1 2">
    <name type="scientific">Sulfitobacter guttiformis</name>
    <dbReference type="NCBI Taxonomy" id="74349"/>
    <lineage>
        <taxon>Bacteria</taxon>
        <taxon>Pseudomonadati</taxon>
        <taxon>Pseudomonadota</taxon>
        <taxon>Alphaproteobacteria</taxon>
        <taxon>Rhodobacterales</taxon>
        <taxon>Roseobacteraceae</taxon>
        <taxon>Sulfitobacter</taxon>
    </lineage>
</organism>
<dbReference type="EMBL" id="RAQK01000001">
    <property type="protein sequence ID" value="RKE97150.1"/>
    <property type="molecule type" value="Genomic_DNA"/>
</dbReference>
<keyword evidence="2" id="KW-1185">Reference proteome</keyword>
<comment type="caution">
    <text evidence="1">The sequence shown here is derived from an EMBL/GenBank/DDBJ whole genome shotgun (WGS) entry which is preliminary data.</text>
</comment>
<evidence type="ECO:0000313" key="1">
    <source>
        <dbReference type="EMBL" id="RKE97150.1"/>
    </source>
</evidence>
<dbReference type="Proteomes" id="UP000284407">
    <property type="component" value="Unassembled WGS sequence"/>
</dbReference>
<gene>
    <name evidence="1" type="ORF">C8N30_1740</name>
</gene>
<proteinExistence type="predicted"/>
<dbReference type="AlphaFoldDB" id="A0A420DSK4"/>
<dbReference type="STRING" id="1443111.Z949_3765"/>
<protein>
    <submittedName>
        <fullName evidence="1">Uncharacterized protein</fullName>
    </submittedName>
</protein>
<name>A0A420DSK4_9RHOB</name>
<evidence type="ECO:0000313" key="2">
    <source>
        <dbReference type="Proteomes" id="UP000284407"/>
    </source>
</evidence>